<keyword evidence="1" id="KW-0175">Coiled coil</keyword>
<feature type="coiled-coil region" evidence="1">
    <location>
        <begin position="89"/>
        <end position="116"/>
    </location>
</feature>
<dbReference type="Proteomes" id="UP000092993">
    <property type="component" value="Unassembled WGS sequence"/>
</dbReference>
<dbReference type="AlphaFoldDB" id="A0A1C7M579"/>
<evidence type="ECO:0000313" key="4">
    <source>
        <dbReference type="Proteomes" id="UP000092993"/>
    </source>
</evidence>
<feature type="region of interest" description="Disordered" evidence="2">
    <location>
        <begin position="294"/>
        <end position="390"/>
    </location>
</feature>
<sequence length="390" mass="43562">MSDHTDKFFSLSGFPHAPTHSAPMEFSRGLSTFSQAPSRCATVTPALRGVSSHPDMISFTDPDSDDISTDYYDPLHHQNPAYMHSQIPYDTLQREYNALKHENQQLIKQYRVCRNELETTRNFCTNLMGMLSSHSSNVNLTAPSGLSTGAPIHSSIASATSDTPLRRDDFPNVRYWDKRTYTIQATATKRIAKLDDKPKQRGQTRAANGENVMFPFLEDEHGNELNGIKISTIRSVARGLWRELDEHGQAPEKWGKATNAVSALFYREMRAKFPEFKLCDDNWKLRELPQRPYEEGKIEDVADDQLSPPSDTDIPDMPFTSNKGKERAAGIRGLRAPKRKFNNPLANLFGNPSSSPPPMSISGFKAPTVTASATSDSRAEKSDAPLRSLP</sequence>
<accession>A0A1C7M579</accession>
<comment type="caution">
    <text evidence="3">The sequence shown here is derived from an EMBL/GenBank/DDBJ whole genome shotgun (WGS) entry which is preliminary data.</text>
</comment>
<keyword evidence="4" id="KW-1185">Reference proteome</keyword>
<evidence type="ECO:0000256" key="1">
    <source>
        <dbReference type="SAM" id="Coils"/>
    </source>
</evidence>
<dbReference type="OrthoDB" id="2758482at2759"/>
<evidence type="ECO:0000313" key="3">
    <source>
        <dbReference type="EMBL" id="OBZ71667.1"/>
    </source>
</evidence>
<organism evidence="3 4">
    <name type="scientific">Grifola frondosa</name>
    <name type="common">Maitake</name>
    <name type="synonym">Polyporus frondosus</name>
    <dbReference type="NCBI Taxonomy" id="5627"/>
    <lineage>
        <taxon>Eukaryota</taxon>
        <taxon>Fungi</taxon>
        <taxon>Dikarya</taxon>
        <taxon>Basidiomycota</taxon>
        <taxon>Agaricomycotina</taxon>
        <taxon>Agaricomycetes</taxon>
        <taxon>Polyporales</taxon>
        <taxon>Grifolaceae</taxon>
        <taxon>Grifola</taxon>
    </lineage>
</organism>
<dbReference type="STRING" id="5627.A0A1C7M579"/>
<evidence type="ECO:0000256" key="2">
    <source>
        <dbReference type="SAM" id="MobiDB-lite"/>
    </source>
</evidence>
<protein>
    <submittedName>
        <fullName evidence="3">Uncharacterized protein</fullName>
    </submittedName>
</protein>
<dbReference type="EMBL" id="LUGG01000011">
    <property type="protein sequence ID" value="OBZ71667.1"/>
    <property type="molecule type" value="Genomic_DNA"/>
</dbReference>
<reference evidence="3 4" key="1">
    <citation type="submission" date="2016-03" db="EMBL/GenBank/DDBJ databases">
        <title>Whole genome sequencing of Grifola frondosa 9006-11.</title>
        <authorList>
            <person name="Min B."/>
            <person name="Park H."/>
            <person name="Kim J.-G."/>
            <person name="Cho H."/>
            <person name="Oh Y.-L."/>
            <person name="Kong W.-S."/>
            <person name="Choi I.-G."/>
        </authorList>
    </citation>
    <scope>NUCLEOTIDE SEQUENCE [LARGE SCALE GENOMIC DNA]</scope>
    <source>
        <strain evidence="3 4">9006-11</strain>
    </source>
</reference>
<proteinExistence type="predicted"/>
<name>A0A1C7M579_GRIFR</name>
<gene>
    <name evidence="3" type="ORF">A0H81_08372</name>
</gene>